<evidence type="ECO:0000313" key="1">
    <source>
        <dbReference type="EMBL" id="EDX06558.1"/>
    </source>
</evidence>
<name>B4QB25_DROSI</name>
<accession>B4QB25</accession>
<gene>
    <name evidence="1" type="primary">Dsim\GD17879</name>
    <name evidence="1" type="ORF">Dsim_GD17879</name>
</gene>
<sequence length="93" mass="9497">MSFAAAQIFLTATAKSGAAPNIRSSKAAKAATADIFACGLRSYANWHSKQSAAKSSGGLPCATCHLPPALVVGAVAFAAVVPATWHWQLVTII</sequence>
<dbReference type="HOGENOM" id="CLU_2402000_0_0_1"/>
<protein>
    <submittedName>
        <fullName evidence="1">GD17879</fullName>
    </submittedName>
</protein>
<dbReference type="PhylomeDB" id="B4QB25"/>
<keyword evidence="2" id="KW-1185">Reference proteome</keyword>
<reference evidence="1 2" key="1">
    <citation type="journal article" date="2007" name="Nature">
        <title>Evolution of genes and genomes on the Drosophila phylogeny.</title>
        <authorList>
            <consortium name="Drosophila 12 Genomes Consortium"/>
            <person name="Clark A.G."/>
            <person name="Eisen M.B."/>
            <person name="Smith D.R."/>
            <person name="Bergman C.M."/>
            <person name="Oliver B."/>
            <person name="Markow T.A."/>
            <person name="Kaufman T.C."/>
            <person name="Kellis M."/>
            <person name="Gelbart W."/>
            <person name="Iyer V.N."/>
            <person name="Pollard D.A."/>
            <person name="Sackton T.B."/>
            <person name="Larracuente A.M."/>
            <person name="Singh N.D."/>
            <person name="Abad J.P."/>
            <person name="Abt D.N."/>
            <person name="Adryan B."/>
            <person name="Aguade M."/>
            <person name="Akashi H."/>
            <person name="Anderson W.W."/>
            <person name="Aquadro C.F."/>
            <person name="Ardell D.H."/>
            <person name="Arguello R."/>
            <person name="Artieri C.G."/>
            <person name="Barbash D.A."/>
            <person name="Barker D."/>
            <person name="Barsanti P."/>
            <person name="Batterham P."/>
            <person name="Batzoglou S."/>
            <person name="Begun D."/>
            <person name="Bhutkar A."/>
            <person name="Blanco E."/>
            <person name="Bosak S.A."/>
            <person name="Bradley R.K."/>
            <person name="Brand A.D."/>
            <person name="Brent M.R."/>
            <person name="Brooks A.N."/>
            <person name="Brown R.H."/>
            <person name="Butlin R.K."/>
            <person name="Caggese C."/>
            <person name="Calvi B.R."/>
            <person name="Bernardo de Carvalho A."/>
            <person name="Caspi A."/>
            <person name="Castrezana S."/>
            <person name="Celniker S.E."/>
            <person name="Chang J.L."/>
            <person name="Chapple C."/>
            <person name="Chatterji S."/>
            <person name="Chinwalla A."/>
            <person name="Civetta A."/>
            <person name="Clifton S.W."/>
            <person name="Comeron J.M."/>
            <person name="Costello J.C."/>
            <person name="Coyne J.A."/>
            <person name="Daub J."/>
            <person name="David R.G."/>
            <person name="Delcher A.L."/>
            <person name="Delehaunty K."/>
            <person name="Do C.B."/>
            <person name="Ebling H."/>
            <person name="Edwards K."/>
            <person name="Eickbush T."/>
            <person name="Evans J.D."/>
            <person name="Filipski A."/>
            <person name="Findeiss S."/>
            <person name="Freyhult E."/>
            <person name="Fulton L."/>
            <person name="Fulton R."/>
            <person name="Garcia A.C."/>
            <person name="Gardiner A."/>
            <person name="Garfield D.A."/>
            <person name="Garvin B.E."/>
            <person name="Gibson G."/>
            <person name="Gilbert D."/>
            <person name="Gnerre S."/>
            <person name="Godfrey J."/>
            <person name="Good R."/>
            <person name="Gotea V."/>
            <person name="Gravely B."/>
            <person name="Greenberg A.J."/>
            <person name="Griffiths-Jones S."/>
            <person name="Gross S."/>
            <person name="Guigo R."/>
            <person name="Gustafson E.A."/>
            <person name="Haerty W."/>
            <person name="Hahn M.W."/>
            <person name="Halligan D.L."/>
            <person name="Halpern A.L."/>
            <person name="Halter G.M."/>
            <person name="Han M.V."/>
            <person name="Heger A."/>
            <person name="Hillier L."/>
            <person name="Hinrichs A.S."/>
            <person name="Holmes I."/>
            <person name="Hoskins R.A."/>
            <person name="Hubisz M.J."/>
            <person name="Hultmark D."/>
            <person name="Huntley M.A."/>
            <person name="Jaffe D.B."/>
            <person name="Jagadeeshan S."/>
            <person name="Jeck W.R."/>
            <person name="Johnson J."/>
            <person name="Jones C.D."/>
            <person name="Jordan W.C."/>
            <person name="Karpen G.H."/>
            <person name="Kataoka E."/>
            <person name="Keightley P.D."/>
            <person name="Kheradpour P."/>
            <person name="Kirkness E.F."/>
            <person name="Koerich L.B."/>
            <person name="Kristiansen K."/>
            <person name="Kudrna D."/>
            <person name="Kulathinal R.J."/>
            <person name="Kumar S."/>
            <person name="Kwok R."/>
            <person name="Lander E."/>
            <person name="Langley C.H."/>
            <person name="Lapoint R."/>
            <person name="Lazzaro B.P."/>
            <person name="Lee S.J."/>
            <person name="Levesque L."/>
            <person name="Li R."/>
            <person name="Lin C.F."/>
            <person name="Lin M.F."/>
            <person name="Lindblad-Toh K."/>
            <person name="Llopart A."/>
            <person name="Long M."/>
            <person name="Low L."/>
            <person name="Lozovsky E."/>
            <person name="Lu J."/>
            <person name="Luo M."/>
            <person name="Machado C.A."/>
            <person name="Makalowski W."/>
            <person name="Marzo M."/>
            <person name="Matsuda M."/>
            <person name="Matzkin L."/>
            <person name="McAllister B."/>
            <person name="McBride C.S."/>
            <person name="McKernan B."/>
            <person name="McKernan K."/>
            <person name="Mendez-Lago M."/>
            <person name="Minx P."/>
            <person name="Mollenhauer M.U."/>
            <person name="Montooth K."/>
            <person name="Mount S.M."/>
            <person name="Mu X."/>
            <person name="Myers E."/>
            <person name="Negre B."/>
            <person name="Newfeld S."/>
            <person name="Nielsen R."/>
            <person name="Noor M.A."/>
            <person name="O'Grady P."/>
            <person name="Pachter L."/>
            <person name="Papaceit M."/>
            <person name="Parisi M.J."/>
            <person name="Parisi M."/>
            <person name="Parts L."/>
            <person name="Pedersen J.S."/>
            <person name="Pesole G."/>
            <person name="Phillippy A.M."/>
            <person name="Ponting C.P."/>
            <person name="Pop M."/>
            <person name="Porcelli D."/>
            <person name="Powell J.R."/>
            <person name="Prohaska S."/>
            <person name="Pruitt K."/>
            <person name="Puig M."/>
            <person name="Quesneville H."/>
            <person name="Ram K.R."/>
            <person name="Rand D."/>
            <person name="Rasmussen M.D."/>
            <person name="Reed L.K."/>
            <person name="Reenan R."/>
            <person name="Reily A."/>
            <person name="Remington K.A."/>
            <person name="Rieger T.T."/>
            <person name="Ritchie M.G."/>
            <person name="Robin C."/>
            <person name="Rogers Y.H."/>
            <person name="Rohde C."/>
            <person name="Rozas J."/>
            <person name="Rubenfield M.J."/>
            <person name="Ruiz A."/>
            <person name="Russo S."/>
            <person name="Salzberg S.L."/>
            <person name="Sanchez-Gracia A."/>
            <person name="Saranga D.J."/>
            <person name="Sato H."/>
            <person name="Schaeffer S.W."/>
            <person name="Schatz M.C."/>
            <person name="Schlenke T."/>
            <person name="Schwartz R."/>
            <person name="Segarra C."/>
            <person name="Singh R.S."/>
            <person name="Sirot L."/>
            <person name="Sirota M."/>
            <person name="Sisneros N.B."/>
            <person name="Smith C.D."/>
            <person name="Smith T.F."/>
            <person name="Spieth J."/>
            <person name="Stage D.E."/>
            <person name="Stark A."/>
            <person name="Stephan W."/>
            <person name="Strausberg R.L."/>
            <person name="Strempel S."/>
            <person name="Sturgill D."/>
            <person name="Sutton G."/>
            <person name="Sutton G.G."/>
            <person name="Tao W."/>
            <person name="Teichmann S."/>
            <person name="Tobari Y.N."/>
            <person name="Tomimura Y."/>
            <person name="Tsolas J.M."/>
            <person name="Valente V.L."/>
            <person name="Venter E."/>
            <person name="Venter J.C."/>
            <person name="Vicario S."/>
            <person name="Vieira F.G."/>
            <person name="Vilella A.J."/>
            <person name="Villasante A."/>
            <person name="Walenz B."/>
            <person name="Wang J."/>
            <person name="Wasserman M."/>
            <person name="Watts T."/>
            <person name="Wilson D."/>
            <person name="Wilson R.K."/>
            <person name="Wing R.A."/>
            <person name="Wolfner M.F."/>
            <person name="Wong A."/>
            <person name="Wong G.K."/>
            <person name="Wu C.I."/>
            <person name="Wu G."/>
            <person name="Yamamoto D."/>
            <person name="Yang H.P."/>
            <person name="Yang S.P."/>
            <person name="Yorke J.A."/>
            <person name="Yoshida K."/>
            <person name="Zdobnov E."/>
            <person name="Zhang P."/>
            <person name="Zhang Y."/>
            <person name="Zimin A.V."/>
            <person name="Baldwin J."/>
            <person name="Abdouelleil A."/>
            <person name="Abdulkadir J."/>
            <person name="Abebe A."/>
            <person name="Abera B."/>
            <person name="Abreu J."/>
            <person name="Acer S.C."/>
            <person name="Aftuck L."/>
            <person name="Alexander A."/>
            <person name="An P."/>
            <person name="Anderson E."/>
            <person name="Anderson S."/>
            <person name="Arachi H."/>
            <person name="Azer M."/>
            <person name="Bachantsang P."/>
            <person name="Barry A."/>
            <person name="Bayul T."/>
            <person name="Berlin A."/>
            <person name="Bessette D."/>
            <person name="Bloom T."/>
            <person name="Blye J."/>
            <person name="Boguslavskiy L."/>
            <person name="Bonnet C."/>
            <person name="Boukhgalter B."/>
            <person name="Bourzgui I."/>
            <person name="Brown A."/>
            <person name="Cahill P."/>
            <person name="Channer S."/>
            <person name="Cheshatsang Y."/>
            <person name="Chuda L."/>
            <person name="Citroen M."/>
            <person name="Collymore A."/>
            <person name="Cooke P."/>
            <person name="Costello M."/>
            <person name="D'Aco K."/>
            <person name="Daza R."/>
            <person name="De Haan G."/>
            <person name="DeGray S."/>
            <person name="DeMaso C."/>
            <person name="Dhargay N."/>
            <person name="Dooley K."/>
            <person name="Dooley E."/>
            <person name="Doricent M."/>
            <person name="Dorje P."/>
            <person name="Dorjee K."/>
            <person name="Dupes A."/>
            <person name="Elong R."/>
            <person name="Falk J."/>
            <person name="Farina A."/>
            <person name="Faro S."/>
            <person name="Ferguson D."/>
            <person name="Fisher S."/>
            <person name="Foley C.D."/>
            <person name="Franke A."/>
            <person name="Friedrich D."/>
            <person name="Gadbois L."/>
            <person name="Gearin G."/>
            <person name="Gearin C.R."/>
            <person name="Giannoukos G."/>
            <person name="Goode T."/>
            <person name="Graham J."/>
            <person name="Grandbois E."/>
            <person name="Grewal S."/>
            <person name="Gyaltsen K."/>
            <person name="Hafez N."/>
            <person name="Hagos B."/>
            <person name="Hall J."/>
            <person name="Henson C."/>
            <person name="Hollinger A."/>
            <person name="Honan T."/>
            <person name="Huard M.D."/>
            <person name="Hughes L."/>
            <person name="Hurhula B."/>
            <person name="Husby M.E."/>
            <person name="Kamat A."/>
            <person name="Kanga B."/>
            <person name="Kashin S."/>
            <person name="Khazanovich D."/>
            <person name="Kisner P."/>
            <person name="Lance K."/>
            <person name="Lara M."/>
            <person name="Lee W."/>
            <person name="Lennon N."/>
            <person name="Letendre F."/>
            <person name="LeVine R."/>
            <person name="Lipovsky A."/>
            <person name="Liu X."/>
            <person name="Liu J."/>
            <person name="Liu S."/>
            <person name="Lokyitsang T."/>
            <person name="Lokyitsang Y."/>
            <person name="Lubonja R."/>
            <person name="Lui A."/>
            <person name="MacDonald P."/>
            <person name="Magnisalis V."/>
            <person name="Maru K."/>
            <person name="Matthews C."/>
            <person name="McCusker W."/>
            <person name="McDonough S."/>
            <person name="Mehta T."/>
            <person name="Meldrim J."/>
            <person name="Meneus L."/>
            <person name="Mihai O."/>
            <person name="Mihalev A."/>
            <person name="Mihova T."/>
            <person name="Mittelman R."/>
            <person name="Mlenga V."/>
            <person name="Montmayeur A."/>
            <person name="Mulrain L."/>
            <person name="Navidi A."/>
            <person name="Naylor J."/>
            <person name="Negash T."/>
            <person name="Nguyen T."/>
            <person name="Nguyen N."/>
            <person name="Nicol R."/>
            <person name="Norbu C."/>
            <person name="Norbu N."/>
            <person name="Novod N."/>
            <person name="O'Neill B."/>
            <person name="Osman S."/>
            <person name="Markiewicz E."/>
            <person name="Oyono O.L."/>
            <person name="Patti C."/>
            <person name="Phunkhang P."/>
            <person name="Pierre F."/>
            <person name="Priest M."/>
            <person name="Raghuraman S."/>
            <person name="Rege F."/>
            <person name="Reyes R."/>
            <person name="Rise C."/>
            <person name="Rogov P."/>
            <person name="Ross K."/>
            <person name="Ryan E."/>
            <person name="Settipalli S."/>
            <person name="Shea T."/>
            <person name="Sherpa N."/>
            <person name="Shi L."/>
            <person name="Shih D."/>
            <person name="Sparrow T."/>
            <person name="Spaulding J."/>
            <person name="Stalker J."/>
            <person name="Stange-Thomann N."/>
            <person name="Stavropoulos S."/>
            <person name="Stone C."/>
            <person name="Strader C."/>
            <person name="Tesfaye S."/>
            <person name="Thomson T."/>
            <person name="Thoulutsang Y."/>
            <person name="Thoulutsang D."/>
            <person name="Topham K."/>
            <person name="Topping I."/>
            <person name="Tsamla T."/>
            <person name="Vassiliev H."/>
            <person name="Vo A."/>
            <person name="Wangchuk T."/>
            <person name="Wangdi T."/>
            <person name="Weiand M."/>
            <person name="Wilkinson J."/>
            <person name="Wilson A."/>
            <person name="Yadav S."/>
            <person name="Young G."/>
            <person name="Yu Q."/>
            <person name="Zembek L."/>
            <person name="Zhong D."/>
            <person name="Zimmer A."/>
            <person name="Zwirko Z."/>
            <person name="Jaffe D.B."/>
            <person name="Alvarez P."/>
            <person name="Brockman W."/>
            <person name="Butler J."/>
            <person name="Chin C."/>
            <person name="Gnerre S."/>
            <person name="Grabherr M."/>
            <person name="Kleber M."/>
            <person name="Mauceli E."/>
            <person name="MacCallum I."/>
        </authorList>
    </citation>
    <scope>NUCLEOTIDE SEQUENCE [LARGE SCALE GENOMIC DNA]</scope>
    <source>
        <strain evidence="2">white501</strain>
    </source>
</reference>
<proteinExistence type="predicted"/>
<dbReference type="EMBL" id="CM000362">
    <property type="protein sequence ID" value="EDX06558.1"/>
    <property type="molecule type" value="Genomic_DNA"/>
</dbReference>
<organism evidence="1 2">
    <name type="scientific">Drosophila simulans</name>
    <name type="common">Fruit fly</name>
    <dbReference type="NCBI Taxonomy" id="7240"/>
    <lineage>
        <taxon>Eukaryota</taxon>
        <taxon>Metazoa</taxon>
        <taxon>Ecdysozoa</taxon>
        <taxon>Arthropoda</taxon>
        <taxon>Hexapoda</taxon>
        <taxon>Insecta</taxon>
        <taxon>Pterygota</taxon>
        <taxon>Neoptera</taxon>
        <taxon>Endopterygota</taxon>
        <taxon>Diptera</taxon>
        <taxon>Brachycera</taxon>
        <taxon>Muscomorpha</taxon>
        <taxon>Ephydroidea</taxon>
        <taxon>Drosophilidae</taxon>
        <taxon>Drosophila</taxon>
        <taxon>Sophophora</taxon>
    </lineage>
</organism>
<dbReference type="OMA" id="PATWHWQ"/>
<dbReference type="AlphaFoldDB" id="B4QB25"/>
<dbReference type="Proteomes" id="UP000000304">
    <property type="component" value="Chromosome 2R"/>
</dbReference>
<evidence type="ECO:0000313" key="2">
    <source>
        <dbReference type="Proteomes" id="UP000000304"/>
    </source>
</evidence>